<dbReference type="EMBL" id="FOJW01000018">
    <property type="protein sequence ID" value="SFB35508.1"/>
    <property type="molecule type" value="Genomic_DNA"/>
</dbReference>
<sequence length="151" mass="17138">MKQYVLKFREIDQTRQMVFGGKGVNLRELSKIHGIQVPEGFCITTEAFRKSLENKDAFHTLLKELTLLKAGDREKIGGISREIRKIILKAEIPSDVVKAITHTLSRFGENHAYAVRSSATTEDLPHASFAGQQDTYLNIRGKDAFRLRFAF</sequence>
<organism evidence="2 3">
    <name type="scientific">Lentibacillus halodurans</name>
    <dbReference type="NCBI Taxonomy" id="237679"/>
    <lineage>
        <taxon>Bacteria</taxon>
        <taxon>Bacillati</taxon>
        <taxon>Bacillota</taxon>
        <taxon>Bacilli</taxon>
        <taxon>Bacillales</taxon>
        <taxon>Bacillaceae</taxon>
        <taxon>Lentibacillus</taxon>
    </lineage>
</organism>
<protein>
    <submittedName>
        <fullName evidence="2">Pyruvate phosphate dikinase, PEP/pyruvate binding domain</fullName>
    </submittedName>
</protein>
<dbReference type="Pfam" id="PF01326">
    <property type="entry name" value="PPDK_N"/>
    <property type="match status" value="1"/>
</dbReference>
<reference evidence="2 3" key="1">
    <citation type="submission" date="2016-10" db="EMBL/GenBank/DDBJ databases">
        <authorList>
            <person name="de Groot N.N."/>
        </authorList>
    </citation>
    <scope>NUCLEOTIDE SEQUENCE [LARGE SCALE GENOMIC DNA]</scope>
    <source>
        <strain evidence="2 3">CGMCC 1.3702</strain>
    </source>
</reference>
<proteinExistence type="predicted"/>
<dbReference type="InterPro" id="IPR051549">
    <property type="entry name" value="PEP_Utilizing_Enz"/>
</dbReference>
<dbReference type="STRING" id="237679.SAMN04488072_11850"/>
<keyword evidence="2" id="KW-0418">Kinase</keyword>
<keyword evidence="2" id="KW-0670">Pyruvate</keyword>
<dbReference type="PANTHER" id="PTHR43615:SF1">
    <property type="entry name" value="PPDK_N DOMAIN-CONTAINING PROTEIN"/>
    <property type="match status" value="1"/>
</dbReference>
<dbReference type="PANTHER" id="PTHR43615">
    <property type="entry name" value="PHOSPHOENOLPYRUVATE SYNTHASE-RELATED"/>
    <property type="match status" value="1"/>
</dbReference>
<dbReference type="Gene3D" id="3.30.1490.20">
    <property type="entry name" value="ATP-grasp fold, A domain"/>
    <property type="match status" value="1"/>
</dbReference>
<dbReference type="Proteomes" id="UP000198642">
    <property type="component" value="Unassembled WGS sequence"/>
</dbReference>
<accession>A0A1I1AG83</accession>
<dbReference type="OrthoDB" id="9765468at2"/>
<keyword evidence="2" id="KW-0808">Transferase</keyword>
<name>A0A1I1AG83_9BACI</name>
<evidence type="ECO:0000313" key="3">
    <source>
        <dbReference type="Proteomes" id="UP000198642"/>
    </source>
</evidence>
<dbReference type="InterPro" id="IPR013815">
    <property type="entry name" value="ATP_grasp_subdomain_1"/>
</dbReference>
<keyword evidence="3" id="KW-1185">Reference proteome</keyword>
<evidence type="ECO:0000259" key="1">
    <source>
        <dbReference type="Pfam" id="PF01326"/>
    </source>
</evidence>
<dbReference type="GO" id="GO:0016301">
    <property type="term" value="F:kinase activity"/>
    <property type="evidence" value="ECO:0007669"/>
    <property type="project" value="UniProtKB-KW"/>
</dbReference>
<gene>
    <name evidence="2" type="ORF">SAMN04488072_11850</name>
</gene>
<feature type="domain" description="Pyruvate phosphate dikinase AMP/ATP-binding" evidence="1">
    <location>
        <begin position="19"/>
        <end position="144"/>
    </location>
</feature>
<dbReference type="SUPFAM" id="SSF56059">
    <property type="entry name" value="Glutathione synthetase ATP-binding domain-like"/>
    <property type="match status" value="1"/>
</dbReference>
<dbReference type="GO" id="GO:0005524">
    <property type="term" value="F:ATP binding"/>
    <property type="evidence" value="ECO:0007669"/>
    <property type="project" value="InterPro"/>
</dbReference>
<dbReference type="InterPro" id="IPR002192">
    <property type="entry name" value="PPDK_AMP/ATP-bd"/>
</dbReference>
<dbReference type="AlphaFoldDB" id="A0A1I1AG83"/>
<evidence type="ECO:0000313" key="2">
    <source>
        <dbReference type="EMBL" id="SFB35508.1"/>
    </source>
</evidence>